<dbReference type="Pfam" id="PF08881">
    <property type="entry name" value="CVNH"/>
    <property type="match status" value="1"/>
</dbReference>
<dbReference type="SUPFAM" id="SSF51322">
    <property type="entry name" value="Cyanovirin-N"/>
    <property type="match status" value="1"/>
</dbReference>
<dbReference type="PANTHER" id="PTHR42076">
    <property type="entry name" value="CYANOVIRIN-N HOMOLOG"/>
    <property type="match status" value="1"/>
</dbReference>
<protein>
    <recommendedName>
        <fullName evidence="1">Cyanovirin-N domain-containing protein</fullName>
    </recommendedName>
</protein>
<dbReference type="SMART" id="SM01111">
    <property type="entry name" value="CVNH"/>
    <property type="match status" value="1"/>
</dbReference>
<dbReference type="AlphaFoldDB" id="A0A9W9GWQ1"/>
<gene>
    <name evidence="2" type="ORF">N7515_007377</name>
</gene>
<feature type="domain" description="Cyanovirin-N" evidence="1">
    <location>
        <begin position="15"/>
        <end position="118"/>
    </location>
</feature>
<proteinExistence type="predicted"/>
<reference evidence="2" key="1">
    <citation type="submission" date="2022-11" db="EMBL/GenBank/DDBJ databases">
        <authorList>
            <person name="Petersen C."/>
        </authorList>
    </citation>
    <scope>NUCLEOTIDE SEQUENCE</scope>
    <source>
        <strain evidence="2">IBT 22155</strain>
    </source>
</reference>
<dbReference type="EMBL" id="JAPQKL010000005">
    <property type="protein sequence ID" value="KAJ5131338.1"/>
    <property type="molecule type" value="Genomic_DNA"/>
</dbReference>
<comment type="caution">
    <text evidence="2">The sequence shown here is derived from an EMBL/GenBank/DDBJ whole genome shotgun (WGS) entry which is preliminary data.</text>
</comment>
<dbReference type="RefSeq" id="XP_056521717.1">
    <property type="nucleotide sequence ID" value="XM_056668121.1"/>
</dbReference>
<keyword evidence="3" id="KW-1185">Reference proteome</keyword>
<dbReference type="OrthoDB" id="2441380at2759"/>
<organism evidence="2 3">
    <name type="scientific">Penicillium bovifimosum</name>
    <dbReference type="NCBI Taxonomy" id="126998"/>
    <lineage>
        <taxon>Eukaryota</taxon>
        <taxon>Fungi</taxon>
        <taxon>Dikarya</taxon>
        <taxon>Ascomycota</taxon>
        <taxon>Pezizomycotina</taxon>
        <taxon>Eurotiomycetes</taxon>
        <taxon>Eurotiomycetidae</taxon>
        <taxon>Eurotiales</taxon>
        <taxon>Aspergillaceae</taxon>
        <taxon>Penicillium</taxon>
    </lineage>
</organism>
<dbReference type="Gene3D" id="2.30.60.10">
    <property type="entry name" value="Cyanovirin-N"/>
    <property type="match status" value="1"/>
</dbReference>
<dbReference type="InterPro" id="IPR036673">
    <property type="entry name" value="Cyanovirin-N_sf"/>
</dbReference>
<evidence type="ECO:0000313" key="3">
    <source>
        <dbReference type="Proteomes" id="UP001149079"/>
    </source>
</evidence>
<dbReference type="Proteomes" id="UP001149079">
    <property type="component" value="Unassembled WGS sequence"/>
</dbReference>
<dbReference type="GeneID" id="81407291"/>
<name>A0A9W9GWQ1_9EURO</name>
<evidence type="ECO:0000259" key="1">
    <source>
        <dbReference type="SMART" id="SM01111"/>
    </source>
</evidence>
<evidence type="ECO:0000313" key="2">
    <source>
        <dbReference type="EMBL" id="KAJ5131338.1"/>
    </source>
</evidence>
<sequence>MPRDKYSSLEHGKMGFHKSSMGIRLKDQHILTAYCKRPSGEAVYSELDLNNFLGTRKGDFAWGNRDFMKQARNIDFKLEGPENEPVLHADLDDGEGHMKQRQVNLGSCIMNEDGNLSFMQCF</sequence>
<dbReference type="InterPro" id="IPR011058">
    <property type="entry name" value="Cyanovirin-N"/>
</dbReference>
<reference evidence="2" key="2">
    <citation type="journal article" date="2023" name="IMA Fungus">
        <title>Comparative genomic study of the Penicillium genus elucidates a diverse pangenome and 15 lateral gene transfer events.</title>
        <authorList>
            <person name="Petersen C."/>
            <person name="Sorensen T."/>
            <person name="Nielsen M.R."/>
            <person name="Sondergaard T.E."/>
            <person name="Sorensen J.L."/>
            <person name="Fitzpatrick D.A."/>
            <person name="Frisvad J.C."/>
            <person name="Nielsen K.L."/>
        </authorList>
    </citation>
    <scope>NUCLEOTIDE SEQUENCE</scope>
    <source>
        <strain evidence="2">IBT 22155</strain>
    </source>
</reference>
<dbReference type="PANTHER" id="PTHR42076:SF1">
    <property type="entry name" value="CYANOVIRIN-N DOMAIN-CONTAINING PROTEIN"/>
    <property type="match status" value="1"/>
</dbReference>
<accession>A0A9W9GWQ1</accession>